<sequence length="281" mass="31952">MAGRRKNWERDDVHLTAACALREHEFQNCGGSCECTTEIECSTKKDGDETGFGDSEDSCLWKFNSRPLLQEQCSLQEPELLRNKSFLNQLFQCCGLLDLFIGKNSKVLHVSEKEIVLHNDNTSEETRLFYAIEKVSLACMGLEWLYDDFCKHHKAFNELLQKIKSWKTETRATRGMLLLTYFGDYSKTEAIFSFLRIASTAWILTHPELSAFHPIEDGCSLEEYCRSQIIQRRSYADHLAITALADALGIQIKIFHLESGNIYVIPSVQSAAVPTVSLALH</sequence>
<keyword evidence="2" id="KW-1185">Reference proteome</keyword>
<dbReference type="SUPFAM" id="SSF54001">
    <property type="entry name" value="Cysteine proteinases"/>
    <property type="match status" value="1"/>
</dbReference>
<dbReference type="Gene3D" id="1.20.1300.20">
    <property type="entry name" value="Peptidase C65 Otubain, subdomain 2"/>
    <property type="match status" value="1"/>
</dbReference>
<name>A0AAQ3SVN5_PASNO</name>
<dbReference type="PANTHER" id="PTHR12931">
    <property type="entry name" value="UBIQUITIN THIOLESTERASE PROTEIN OTUB"/>
    <property type="match status" value="1"/>
</dbReference>
<protein>
    <submittedName>
        <fullName evidence="1">Uncharacterized protein</fullName>
    </submittedName>
</protein>
<dbReference type="InterPro" id="IPR019400">
    <property type="entry name" value="Peptidase_C65_otubain"/>
</dbReference>
<dbReference type="Pfam" id="PF10275">
    <property type="entry name" value="Peptidase_C65"/>
    <property type="match status" value="1"/>
</dbReference>
<gene>
    <name evidence="1" type="ORF">U9M48_011432</name>
</gene>
<evidence type="ECO:0000313" key="1">
    <source>
        <dbReference type="EMBL" id="WVZ61580.1"/>
    </source>
</evidence>
<organism evidence="1 2">
    <name type="scientific">Paspalum notatum var. saurae</name>
    <dbReference type="NCBI Taxonomy" id="547442"/>
    <lineage>
        <taxon>Eukaryota</taxon>
        <taxon>Viridiplantae</taxon>
        <taxon>Streptophyta</taxon>
        <taxon>Embryophyta</taxon>
        <taxon>Tracheophyta</taxon>
        <taxon>Spermatophyta</taxon>
        <taxon>Magnoliopsida</taxon>
        <taxon>Liliopsida</taxon>
        <taxon>Poales</taxon>
        <taxon>Poaceae</taxon>
        <taxon>PACMAD clade</taxon>
        <taxon>Panicoideae</taxon>
        <taxon>Andropogonodae</taxon>
        <taxon>Paspaleae</taxon>
        <taxon>Paspalinae</taxon>
        <taxon>Paspalum</taxon>
    </lineage>
</organism>
<accession>A0AAQ3SVN5</accession>
<reference evidence="1 2" key="1">
    <citation type="submission" date="2024-02" db="EMBL/GenBank/DDBJ databases">
        <title>High-quality chromosome-scale genome assembly of Pensacola bahiagrass (Paspalum notatum Flugge var. saurae).</title>
        <authorList>
            <person name="Vega J.M."/>
            <person name="Podio M."/>
            <person name="Orjuela J."/>
            <person name="Siena L.A."/>
            <person name="Pessino S.C."/>
            <person name="Combes M.C."/>
            <person name="Mariac C."/>
            <person name="Albertini E."/>
            <person name="Pupilli F."/>
            <person name="Ortiz J.P.A."/>
            <person name="Leblanc O."/>
        </authorList>
    </citation>
    <scope>NUCLEOTIDE SEQUENCE [LARGE SCALE GENOMIC DNA]</scope>
    <source>
        <strain evidence="1">R1</strain>
        <tissue evidence="1">Leaf</tissue>
    </source>
</reference>
<dbReference type="GO" id="GO:0071108">
    <property type="term" value="P:protein K48-linked deubiquitination"/>
    <property type="evidence" value="ECO:0007669"/>
    <property type="project" value="TreeGrafter"/>
</dbReference>
<dbReference type="InterPro" id="IPR038765">
    <property type="entry name" value="Papain-like_cys_pep_sf"/>
</dbReference>
<dbReference type="EMBL" id="CP144747">
    <property type="protein sequence ID" value="WVZ61580.1"/>
    <property type="molecule type" value="Genomic_DNA"/>
</dbReference>
<dbReference type="GO" id="GO:0004843">
    <property type="term" value="F:cysteine-type deubiquitinase activity"/>
    <property type="evidence" value="ECO:0007669"/>
    <property type="project" value="TreeGrafter"/>
</dbReference>
<dbReference type="Proteomes" id="UP001341281">
    <property type="component" value="Chromosome 03"/>
</dbReference>
<evidence type="ECO:0000313" key="2">
    <source>
        <dbReference type="Proteomes" id="UP001341281"/>
    </source>
</evidence>
<dbReference type="GO" id="GO:0043130">
    <property type="term" value="F:ubiquitin binding"/>
    <property type="evidence" value="ECO:0007669"/>
    <property type="project" value="TreeGrafter"/>
</dbReference>
<dbReference type="InterPro" id="IPR042467">
    <property type="entry name" value="Peptidase_C65_otubain_sub2"/>
</dbReference>
<dbReference type="CDD" id="cd22749">
    <property type="entry name" value="Otubain_C65"/>
    <property type="match status" value="1"/>
</dbReference>
<dbReference type="AlphaFoldDB" id="A0AAQ3SVN5"/>
<dbReference type="GO" id="GO:0005634">
    <property type="term" value="C:nucleus"/>
    <property type="evidence" value="ECO:0007669"/>
    <property type="project" value="TreeGrafter"/>
</dbReference>
<dbReference type="PANTHER" id="PTHR12931:SF17">
    <property type="entry name" value="OS02G0521500 PROTEIN"/>
    <property type="match status" value="1"/>
</dbReference>
<proteinExistence type="predicted"/>